<proteinExistence type="predicted"/>
<sequence length="26" mass="3092">VKKSKKELEKLYHLWFDTNSSVLLKG</sequence>
<feature type="non-terminal residue" evidence="1">
    <location>
        <position position="1"/>
    </location>
</feature>
<reference evidence="1" key="1">
    <citation type="submission" date="2018-05" db="EMBL/GenBank/DDBJ databases">
        <authorList>
            <person name="Lanie J.A."/>
            <person name="Ng W.-L."/>
            <person name="Kazmierczak K.M."/>
            <person name="Andrzejewski T.M."/>
            <person name="Davidsen T.M."/>
            <person name="Wayne K.J."/>
            <person name="Tettelin H."/>
            <person name="Glass J.I."/>
            <person name="Rusch D."/>
            <person name="Podicherti R."/>
            <person name="Tsui H.-C.T."/>
            <person name="Winkler M.E."/>
        </authorList>
    </citation>
    <scope>NUCLEOTIDE SEQUENCE</scope>
</reference>
<feature type="non-terminal residue" evidence="1">
    <location>
        <position position="26"/>
    </location>
</feature>
<protein>
    <submittedName>
        <fullName evidence="1">Uncharacterized protein</fullName>
    </submittedName>
</protein>
<dbReference type="AlphaFoldDB" id="A0A382PI60"/>
<organism evidence="1">
    <name type="scientific">marine metagenome</name>
    <dbReference type="NCBI Taxonomy" id="408172"/>
    <lineage>
        <taxon>unclassified sequences</taxon>
        <taxon>metagenomes</taxon>
        <taxon>ecological metagenomes</taxon>
    </lineage>
</organism>
<gene>
    <name evidence="1" type="ORF">METZ01_LOCUS325937</name>
</gene>
<evidence type="ECO:0000313" key="1">
    <source>
        <dbReference type="EMBL" id="SVC73083.1"/>
    </source>
</evidence>
<dbReference type="EMBL" id="UINC01107589">
    <property type="protein sequence ID" value="SVC73083.1"/>
    <property type="molecule type" value="Genomic_DNA"/>
</dbReference>
<name>A0A382PI60_9ZZZZ</name>
<accession>A0A382PI60</accession>